<sequence length="80" mass="8548">MSKQIGNASTPANLLKSIAFPSITGNAAFAPIFPNPKTAEPSDKTATEFPLEVYKFTFSGYLEIIFEGSATPGLYAKLNC</sequence>
<proteinExistence type="predicted"/>
<gene>
    <name evidence="1" type="ORF">S12H4_42577</name>
</gene>
<dbReference type="AlphaFoldDB" id="X1VW07"/>
<reference evidence="1" key="1">
    <citation type="journal article" date="2014" name="Front. Microbiol.">
        <title>High frequency of phylogenetically diverse reductive dehalogenase-homologous genes in deep subseafloor sedimentary metagenomes.</title>
        <authorList>
            <person name="Kawai M."/>
            <person name="Futagami T."/>
            <person name="Toyoda A."/>
            <person name="Takaki Y."/>
            <person name="Nishi S."/>
            <person name="Hori S."/>
            <person name="Arai W."/>
            <person name="Tsubouchi T."/>
            <person name="Morono Y."/>
            <person name="Uchiyama I."/>
            <person name="Ito T."/>
            <person name="Fujiyama A."/>
            <person name="Inagaki F."/>
            <person name="Takami H."/>
        </authorList>
    </citation>
    <scope>NUCLEOTIDE SEQUENCE</scope>
    <source>
        <strain evidence="1">Expedition CK06-06</strain>
    </source>
</reference>
<accession>X1VW07</accession>
<name>X1VW07_9ZZZZ</name>
<evidence type="ECO:0000313" key="1">
    <source>
        <dbReference type="EMBL" id="GAJ15075.1"/>
    </source>
</evidence>
<comment type="caution">
    <text evidence="1">The sequence shown here is derived from an EMBL/GenBank/DDBJ whole genome shotgun (WGS) entry which is preliminary data.</text>
</comment>
<dbReference type="EMBL" id="BARW01026072">
    <property type="protein sequence ID" value="GAJ15075.1"/>
    <property type="molecule type" value="Genomic_DNA"/>
</dbReference>
<organism evidence="1">
    <name type="scientific">marine sediment metagenome</name>
    <dbReference type="NCBI Taxonomy" id="412755"/>
    <lineage>
        <taxon>unclassified sequences</taxon>
        <taxon>metagenomes</taxon>
        <taxon>ecological metagenomes</taxon>
    </lineage>
</organism>
<protein>
    <submittedName>
        <fullName evidence="1">Uncharacterized protein</fullName>
    </submittedName>
</protein>